<comment type="catalytic activity">
    <reaction evidence="5">
        <text>diphthine-[translation elongation factor 2] + NH4(+) + ATP = diphthamide-[translation elongation factor 2] + AMP + diphosphate + H(+)</text>
        <dbReference type="Rhea" id="RHEA:19753"/>
        <dbReference type="Rhea" id="RHEA-COMP:10172"/>
        <dbReference type="Rhea" id="RHEA-COMP:10174"/>
        <dbReference type="ChEBI" id="CHEBI:15378"/>
        <dbReference type="ChEBI" id="CHEBI:16692"/>
        <dbReference type="ChEBI" id="CHEBI:28938"/>
        <dbReference type="ChEBI" id="CHEBI:30616"/>
        <dbReference type="ChEBI" id="CHEBI:33019"/>
        <dbReference type="ChEBI" id="CHEBI:82696"/>
        <dbReference type="ChEBI" id="CHEBI:456215"/>
        <dbReference type="EC" id="6.3.1.14"/>
    </reaction>
</comment>
<dbReference type="Gene3D" id="3.90.1490.10">
    <property type="entry name" value="putative n-type atp pyrophosphatase, domain 2"/>
    <property type="match status" value="1"/>
</dbReference>
<evidence type="ECO:0000259" key="7">
    <source>
        <dbReference type="Pfam" id="PF01902"/>
    </source>
</evidence>
<dbReference type="SUPFAM" id="SSF55298">
    <property type="entry name" value="YjgF-like"/>
    <property type="match status" value="2"/>
</dbReference>
<dbReference type="Pfam" id="PF01902">
    <property type="entry name" value="Diphthami_syn_2"/>
    <property type="match status" value="2"/>
</dbReference>
<evidence type="ECO:0000256" key="1">
    <source>
        <dbReference type="ARBA" id="ARBA00012089"/>
    </source>
</evidence>
<feature type="region of interest" description="Disordered" evidence="6">
    <location>
        <begin position="359"/>
        <end position="386"/>
    </location>
</feature>
<evidence type="ECO:0000256" key="6">
    <source>
        <dbReference type="SAM" id="MobiDB-lite"/>
    </source>
</evidence>
<dbReference type="SUPFAM" id="SSF52402">
    <property type="entry name" value="Adenine nucleotide alpha hydrolases-like"/>
    <property type="match status" value="1"/>
</dbReference>
<dbReference type="Gene3D" id="3.30.1330.40">
    <property type="entry name" value="RutC-like"/>
    <property type="match status" value="2"/>
</dbReference>
<feature type="region of interest" description="Disordered" evidence="6">
    <location>
        <begin position="58"/>
        <end position="89"/>
    </location>
</feature>
<dbReference type="Proteomes" id="UP001465668">
    <property type="component" value="Unassembled WGS sequence"/>
</dbReference>
<dbReference type="CDD" id="cd06156">
    <property type="entry name" value="eu_AANH_C_2"/>
    <property type="match status" value="1"/>
</dbReference>
<comment type="caution">
    <text evidence="8">The sequence shown here is derived from an EMBL/GenBank/DDBJ whole genome shotgun (WGS) entry which is preliminary data.</text>
</comment>
<feature type="domain" description="Diphthamide synthase" evidence="7">
    <location>
        <begin position="311"/>
        <end position="348"/>
    </location>
</feature>
<dbReference type="EC" id="6.3.1.14" evidence="1"/>
<reference evidence="8 9" key="1">
    <citation type="submission" date="2024-02" db="EMBL/GenBank/DDBJ databases">
        <title>First draft genome assembly of two strains of Seiridium cardinale.</title>
        <authorList>
            <person name="Emiliani G."/>
            <person name="Scali E."/>
        </authorList>
    </citation>
    <scope>NUCLEOTIDE SEQUENCE [LARGE SCALE GENOMIC DNA]</scope>
    <source>
        <strain evidence="8 9">BM-138-000479</strain>
    </source>
</reference>
<dbReference type="InterPro" id="IPR014729">
    <property type="entry name" value="Rossmann-like_a/b/a_fold"/>
</dbReference>
<proteinExistence type="predicted"/>
<dbReference type="Gene3D" id="3.40.50.620">
    <property type="entry name" value="HUPs"/>
    <property type="match status" value="1"/>
</dbReference>
<name>A0ABR2XIV0_9PEZI</name>
<protein>
    <recommendedName>
        <fullName evidence="2">Diphthine--ammonia ligase</fullName>
        <ecNumber evidence="1">6.3.1.14</ecNumber>
    </recommendedName>
    <alternativeName>
        <fullName evidence="3">Diphthamide synthase</fullName>
    </alternativeName>
    <alternativeName>
        <fullName evidence="4">Diphthamide synthetase</fullName>
    </alternativeName>
</protein>
<dbReference type="InterPro" id="IPR002761">
    <property type="entry name" value="Diphthami_syn_dom"/>
</dbReference>
<keyword evidence="9" id="KW-1185">Reference proteome</keyword>
<evidence type="ECO:0000256" key="2">
    <source>
        <dbReference type="ARBA" id="ARBA00018426"/>
    </source>
</evidence>
<dbReference type="EMBL" id="JARVKM010000048">
    <property type="protein sequence ID" value="KAK9773733.1"/>
    <property type="molecule type" value="Genomic_DNA"/>
</dbReference>
<feature type="domain" description="Diphthamide synthase" evidence="7">
    <location>
        <begin position="388"/>
        <end position="473"/>
    </location>
</feature>
<evidence type="ECO:0000256" key="3">
    <source>
        <dbReference type="ARBA" id="ARBA00029814"/>
    </source>
</evidence>
<feature type="compositionally biased region" description="Pro residues" evidence="6">
    <location>
        <begin position="70"/>
        <end position="80"/>
    </location>
</feature>
<evidence type="ECO:0000313" key="8">
    <source>
        <dbReference type="EMBL" id="KAK9773733.1"/>
    </source>
</evidence>
<gene>
    <name evidence="8" type="ORF">SCAR479_09679</name>
</gene>
<dbReference type="PANTHER" id="PTHR12196">
    <property type="entry name" value="DOMAIN OF UNKNOWN FUNCTION 71 DUF71 -CONTAINING PROTEIN"/>
    <property type="match status" value="1"/>
</dbReference>
<evidence type="ECO:0000313" key="9">
    <source>
        <dbReference type="Proteomes" id="UP001465668"/>
    </source>
</evidence>
<accession>A0ABR2XIV0</accession>
<dbReference type="InterPro" id="IPR030662">
    <property type="entry name" value="DPH6/MJ0570"/>
</dbReference>
<organism evidence="8 9">
    <name type="scientific">Seiridium cardinale</name>
    <dbReference type="NCBI Taxonomy" id="138064"/>
    <lineage>
        <taxon>Eukaryota</taxon>
        <taxon>Fungi</taxon>
        <taxon>Dikarya</taxon>
        <taxon>Ascomycota</taxon>
        <taxon>Pezizomycotina</taxon>
        <taxon>Sordariomycetes</taxon>
        <taxon>Xylariomycetidae</taxon>
        <taxon>Amphisphaeriales</taxon>
        <taxon>Sporocadaceae</taxon>
        <taxon>Seiridium</taxon>
    </lineage>
</organism>
<evidence type="ECO:0000256" key="4">
    <source>
        <dbReference type="ARBA" id="ARBA00031552"/>
    </source>
</evidence>
<dbReference type="PANTHER" id="PTHR12196:SF2">
    <property type="entry name" value="DIPHTHINE--AMMONIA LIGASE"/>
    <property type="match status" value="1"/>
</dbReference>
<feature type="region of interest" description="Disordered" evidence="6">
    <location>
        <begin position="164"/>
        <end position="204"/>
    </location>
</feature>
<feature type="compositionally biased region" description="Polar residues" evidence="6">
    <location>
        <begin position="254"/>
        <end position="280"/>
    </location>
</feature>
<sequence>MLQGLPMLPRAQWYKVSDPDLGRLSAVLDLEQMHHGRAVLKIEGPAGRSRGLFRSAASLSITHPPHERPQPGPTTTPKPSPFIDGVHDPRTIVDSGLERSLDRRQLPARDRDDSLLISPQSARMATQGLNVIALVSGGKDSFFSILHCQANGHRIVALANLHPPDTQTSATQTASVVSGPRPPGSGHDHRHDPASGPLADDQEDTDLNSFMYQTVGHQVIPLYAAATGLPLFRQPIVGTTVQSGISYRDPRQPSPSSSVSINQAAVDTPDSVSGSQSGLQANDDLDLDLDLDDQDETESLVPLLRAVMVAHPEANALCTGAILSTYQRTRIESVALRLGLVPLAYLWQYPVLPNLVPPAPSSAPADQPSTMSGGHRGGSNDDSDDAQLLRDMGAVGLEARIVKVASAGLEEDFLWDNVASEQSITRVKRALRRFGGGGRGSVLGEGGEFETLVVDGPPALFKGRIVVGDADRRVVREGGGSTWLSIRQAHVETKTLPVEDAENAVGVRIPGLLDARFQRVSQKLQTDGEPPKHGSEGSVIPRISCLDFVQSSATLQRDFTGLGEGSSVEQQTARLAEEIRSLVEPRLIVNTVIVLRQMSDFPIVNKVYGALFTEPNPPSRVTISCGALLPTGSKIAIYVTFQPGLTSLTRQGLHVQSRSYWAPANIGPYSQAIVFPQGAQDNDPIRVDRHDTPKLVTIAGQIPLIPASMDLPKSADSTSLRITLALQHLWRIGLEVQALWWTSAVAYFPRTPIEHDMKQKADLAARAWQAAHLWSLENRNEDDESGPDLWDRKYNPQYMSLTGTDESAAVPVLPAWDALNGFDEDVDDIVESQRPLPYVFSAEVEELPRAAGVEWHAHRGLVKVSPGSVYVVSTRQNLESLAAKLELQHTFINSADEVYIHTIAAVSLNEAIPAADLARVGEAANTEIRESLKNMMNTAPTAQLEMVPYLTSEGCQGDYTLPLLVERPGAAAAFGDGVSITPLQEELEN</sequence>
<dbReference type="CDD" id="cd01994">
    <property type="entry name" value="AANH_PF0828-like"/>
    <property type="match status" value="1"/>
</dbReference>
<evidence type="ECO:0000256" key="5">
    <source>
        <dbReference type="ARBA" id="ARBA00048108"/>
    </source>
</evidence>
<feature type="region of interest" description="Disordered" evidence="6">
    <location>
        <begin position="244"/>
        <end position="283"/>
    </location>
</feature>
<dbReference type="InterPro" id="IPR035959">
    <property type="entry name" value="RutC-like_sf"/>
</dbReference>
<feature type="compositionally biased region" description="Polar residues" evidence="6">
    <location>
        <begin position="165"/>
        <end position="176"/>
    </location>
</feature>